<evidence type="ECO:0000256" key="1">
    <source>
        <dbReference type="SAM" id="MobiDB-lite"/>
    </source>
</evidence>
<dbReference type="AlphaFoldDB" id="A0A2N9F4P1"/>
<evidence type="ECO:0000259" key="2">
    <source>
        <dbReference type="Pfam" id="PF07727"/>
    </source>
</evidence>
<gene>
    <name evidence="3" type="ORF">FSB_LOCUS9937</name>
</gene>
<proteinExistence type="predicted"/>
<feature type="domain" description="Reverse transcriptase Ty1/copia-type" evidence="2">
    <location>
        <begin position="435"/>
        <end position="660"/>
    </location>
</feature>
<accession>A0A2N9F4P1</accession>
<dbReference type="Pfam" id="PF14223">
    <property type="entry name" value="Retrotran_gag_2"/>
    <property type="match status" value="1"/>
</dbReference>
<dbReference type="EMBL" id="OIVN01000557">
    <property type="protein sequence ID" value="SPC82055.1"/>
    <property type="molecule type" value="Genomic_DNA"/>
</dbReference>
<sequence length="882" mass="98599">MTTSSSLPSINTHISTQTPIFLLSNISNYVTIKLDHSNYLMWKFQITEYWMLILFLTILKIQLLCPSKFLFSHPGTETQEVNPLYTQWRARDKALFSLISSTLSPSAISLVMGQTSASGIWKILVNRYTSVSRSNIVNLKRELNNIKKNSDSVTEYLHKIKEARNKLVSVGIHIDDEEILHIVLQGLPSEFHSFTSAMLTKNEAVKFEELHTLMKTEEDLLRSVTDNSKEIAHMAMVANKSSQPTYNNSSIAQFSGNRGRGRNQNRGRGGNGGRFQNYNNGRGGGDTHRPNSPPWPLPHLHLHTLTKPPGYQTRVPQTTSHPISTTSLTTKPTLTHNLSPLAMAINFLFLTQIQDLLTGKPLYKGSSKDGLYPITGLSLPSWNSRVSQSQFSSKHSVPSQAALHASYTASLTQSDLSSTDLWHMRLGHPQRRVLHHVYKIKWNTNGSISRYKARLVAKGFHQQAGVDFAETFSPVVKPLTVRIILSLAAQNQWSLHQLDVSNAFLHGLLKETVFMAQPLGFVDSILPSHVCHLQKSLYGLKQAPCAWFERFTSHLLTLGFKASVADTSLFILSHGSITVYLLLYVDDIIITGNSSTAVSNIISQLSTAFELKDLGPLRYFLGLQIDYKKGGFFVHQRKYLTDLLHKFTMTDCKAASTPIATTPILTSTTTDLLSDPTPYQSLVGALQYATFTRPDITFAVNRVCQFMHKPSPAHFVAAKRILRYLKGTLDRGILFQPGPIALTAFTYADWVGDPCDRRSTSGIIVFLGNNPITWLAKKQHTVSRSSTEAEYRSLLVVLLSLHGFVSALALASNLVFHGRTKHIEVDYHFIRERVVRGDITLQFISIDDQLADIFTKALPSPRFHRLCSKLLVCSADHQFEGG</sequence>
<organism evidence="3">
    <name type="scientific">Fagus sylvatica</name>
    <name type="common">Beechnut</name>
    <dbReference type="NCBI Taxonomy" id="28930"/>
    <lineage>
        <taxon>Eukaryota</taxon>
        <taxon>Viridiplantae</taxon>
        <taxon>Streptophyta</taxon>
        <taxon>Embryophyta</taxon>
        <taxon>Tracheophyta</taxon>
        <taxon>Spermatophyta</taxon>
        <taxon>Magnoliopsida</taxon>
        <taxon>eudicotyledons</taxon>
        <taxon>Gunneridae</taxon>
        <taxon>Pentapetalae</taxon>
        <taxon>rosids</taxon>
        <taxon>fabids</taxon>
        <taxon>Fagales</taxon>
        <taxon>Fagaceae</taxon>
        <taxon>Fagus</taxon>
    </lineage>
</organism>
<evidence type="ECO:0000313" key="3">
    <source>
        <dbReference type="EMBL" id="SPC82055.1"/>
    </source>
</evidence>
<reference evidence="3" key="1">
    <citation type="submission" date="2018-02" db="EMBL/GenBank/DDBJ databases">
        <authorList>
            <person name="Cohen D.B."/>
            <person name="Kent A.D."/>
        </authorList>
    </citation>
    <scope>NUCLEOTIDE SEQUENCE</scope>
</reference>
<feature type="region of interest" description="Disordered" evidence="1">
    <location>
        <begin position="241"/>
        <end position="293"/>
    </location>
</feature>
<dbReference type="InterPro" id="IPR043502">
    <property type="entry name" value="DNA/RNA_pol_sf"/>
</dbReference>
<dbReference type="PANTHER" id="PTHR11439">
    <property type="entry name" value="GAG-POL-RELATED RETROTRANSPOSON"/>
    <property type="match status" value="1"/>
</dbReference>
<dbReference type="Pfam" id="PF07727">
    <property type="entry name" value="RVT_2"/>
    <property type="match status" value="1"/>
</dbReference>
<dbReference type="SUPFAM" id="SSF56672">
    <property type="entry name" value="DNA/RNA polymerases"/>
    <property type="match status" value="1"/>
</dbReference>
<feature type="compositionally biased region" description="Polar residues" evidence="1">
    <location>
        <begin position="241"/>
        <end position="255"/>
    </location>
</feature>
<protein>
    <recommendedName>
        <fullName evidence="2">Reverse transcriptase Ty1/copia-type domain-containing protein</fullName>
    </recommendedName>
</protein>
<dbReference type="InterPro" id="IPR013103">
    <property type="entry name" value="RVT_2"/>
</dbReference>
<dbReference type="CDD" id="cd09272">
    <property type="entry name" value="RNase_HI_RT_Ty1"/>
    <property type="match status" value="1"/>
</dbReference>
<dbReference type="PANTHER" id="PTHR11439:SF455">
    <property type="entry name" value="RLK (RECEPTOR-LIKE PROTEIN KINASE) 8, PUTATIVE-RELATED"/>
    <property type="match status" value="1"/>
</dbReference>
<name>A0A2N9F4P1_FAGSY</name>